<evidence type="ECO:0000313" key="3">
    <source>
        <dbReference type="Proteomes" id="UP000325780"/>
    </source>
</evidence>
<keyword evidence="3" id="KW-1185">Reference proteome</keyword>
<name>A0A5N6TXR9_ASPAV</name>
<evidence type="ECO:0000313" key="2">
    <source>
        <dbReference type="EMBL" id="KAE8150871.1"/>
    </source>
</evidence>
<dbReference type="EMBL" id="ML742083">
    <property type="protein sequence ID" value="KAE8150871.1"/>
    <property type="molecule type" value="Genomic_DNA"/>
</dbReference>
<organism evidence="2 3">
    <name type="scientific">Aspergillus avenaceus</name>
    <dbReference type="NCBI Taxonomy" id="36643"/>
    <lineage>
        <taxon>Eukaryota</taxon>
        <taxon>Fungi</taxon>
        <taxon>Dikarya</taxon>
        <taxon>Ascomycota</taxon>
        <taxon>Pezizomycotina</taxon>
        <taxon>Eurotiomycetes</taxon>
        <taxon>Eurotiomycetidae</taxon>
        <taxon>Eurotiales</taxon>
        <taxon>Aspergillaceae</taxon>
        <taxon>Aspergillus</taxon>
        <taxon>Aspergillus subgen. Circumdati</taxon>
    </lineage>
</organism>
<sequence>MRLNHLFLTLGSAVTAYANCDPDCCAAFSYVQVVDKYGQAHCCPPGWTHSGTACTLCEDPTQYYDAHEKKCKSSSCVGDKVLFLPEGKCDLPSVCGPHKYYNNWKCEPLPDCSSWPGTHYEHPTGCVRDNCNVAGQIWINGGCAYKASCHEDEGEVYDPWTNTCKKIEDCHSDKLYWTPTGCKEKPICTDPTHYFRDGMCGPCKDPSTMWNGKECEKKKDCDLTQNYWRGRDCVPIPHCAKDQYWDVAFKACKEIQNCPKGQVWNMLDSCVDVPYRPGRPICFTWCNGAESGTCVNCDPAPLSR</sequence>
<feature type="signal peptide" evidence="1">
    <location>
        <begin position="1"/>
        <end position="20"/>
    </location>
</feature>
<dbReference type="Proteomes" id="UP000325780">
    <property type="component" value="Unassembled WGS sequence"/>
</dbReference>
<feature type="chain" id="PRO_5025015857" evidence="1">
    <location>
        <begin position="21"/>
        <end position="304"/>
    </location>
</feature>
<keyword evidence="1" id="KW-0732">Signal</keyword>
<dbReference type="AlphaFoldDB" id="A0A5N6TXR9"/>
<proteinExistence type="predicted"/>
<gene>
    <name evidence="2" type="ORF">BDV25DRAFT_139388</name>
</gene>
<reference evidence="2 3" key="1">
    <citation type="submission" date="2019-04" db="EMBL/GenBank/DDBJ databases">
        <title>Friends and foes A comparative genomics study of 23 Aspergillus species from section Flavi.</title>
        <authorList>
            <consortium name="DOE Joint Genome Institute"/>
            <person name="Kjaerbolling I."/>
            <person name="Vesth T."/>
            <person name="Frisvad J.C."/>
            <person name="Nybo J.L."/>
            <person name="Theobald S."/>
            <person name="Kildgaard S."/>
            <person name="Isbrandt T."/>
            <person name="Kuo A."/>
            <person name="Sato A."/>
            <person name="Lyhne E.K."/>
            <person name="Kogle M.E."/>
            <person name="Wiebenga A."/>
            <person name="Kun R.S."/>
            <person name="Lubbers R.J."/>
            <person name="Makela M.R."/>
            <person name="Barry K."/>
            <person name="Chovatia M."/>
            <person name="Clum A."/>
            <person name="Daum C."/>
            <person name="Haridas S."/>
            <person name="He G."/>
            <person name="LaButti K."/>
            <person name="Lipzen A."/>
            <person name="Mondo S."/>
            <person name="Riley R."/>
            <person name="Salamov A."/>
            <person name="Simmons B.A."/>
            <person name="Magnuson J.K."/>
            <person name="Henrissat B."/>
            <person name="Mortensen U.H."/>
            <person name="Larsen T.O."/>
            <person name="Devries R.P."/>
            <person name="Grigoriev I.V."/>
            <person name="Machida M."/>
            <person name="Baker S.E."/>
            <person name="Andersen M.R."/>
        </authorList>
    </citation>
    <scope>NUCLEOTIDE SEQUENCE [LARGE SCALE GENOMIC DNA]</scope>
    <source>
        <strain evidence="2 3">IBT 18842</strain>
    </source>
</reference>
<protein>
    <submittedName>
        <fullName evidence="2">Uncharacterized protein</fullName>
    </submittedName>
</protein>
<accession>A0A5N6TXR9</accession>
<evidence type="ECO:0000256" key="1">
    <source>
        <dbReference type="SAM" id="SignalP"/>
    </source>
</evidence>